<dbReference type="InterPro" id="IPR027635">
    <property type="entry name" value="Lantibiotic2_lead_pep_dom"/>
</dbReference>
<evidence type="ECO:0000313" key="2">
    <source>
        <dbReference type="EMBL" id="EFH89483.1"/>
    </source>
</evidence>
<dbReference type="EMBL" id="ADVG01000001">
    <property type="protein sequence ID" value="EFH89483.1"/>
    <property type="molecule type" value="Genomic_DNA"/>
</dbReference>
<organism evidence="2 3">
    <name type="scientific">Ktedonobacter racemifer DSM 44963</name>
    <dbReference type="NCBI Taxonomy" id="485913"/>
    <lineage>
        <taxon>Bacteria</taxon>
        <taxon>Bacillati</taxon>
        <taxon>Chloroflexota</taxon>
        <taxon>Ktedonobacteria</taxon>
        <taxon>Ktedonobacterales</taxon>
        <taxon>Ktedonobacteraceae</taxon>
        <taxon>Ktedonobacter</taxon>
    </lineage>
</organism>
<reference evidence="2 3" key="1">
    <citation type="journal article" date="2011" name="Stand. Genomic Sci.">
        <title>Non-contiguous finished genome sequence and contextual data of the filamentous soil bacterium Ktedonobacter racemifer type strain (SOSP1-21).</title>
        <authorList>
            <person name="Chang Y.J."/>
            <person name="Land M."/>
            <person name="Hauser L."/>
            <person name="Chertkov O."/>
            <person name="Del Rio T.G."/>
            <person name="Nolan M."/>
            <person name="Copeland A."/>
            <person name="Tice H."/>
            <person name="Cheng J.F."/>
            <person name="Lucas S."/>
            <person name="Han C."/>
            <person name="Goodwin L."/>
            <person name="Pitluck S."/>
            <person name="Ivanova N."/>
            <person name="Ovchinikova G."/>
            <person name="Pati A."/>
            <person name="Chen A."/>
            <person name="Palaniappan K."/>
            <person name="Mavromatis K."/>
            <person name="Liolios K."/>
            <person name="Brettin T."/>
            <person name="Fiebig A."/>
            <person name="Rohde M."/>
            <person name="Abt B."/>
            <person name="Goker M."/>
            <person name="Detter J.C."/>
            <person name="Woyke T."/>
            <person name="Bristow J."/>
            <person name="Eisen J.A."/>
            <person name="Markowitz V."/>
            <person name="Hugenholtz P."/>
            <person name="Kyrpides N.C."/>
            <person name="Klenk H.P."/>
            <person name="Lapidus A."/>
        </authorList>
    </citation>
    <scope>NUCLEOTIDE SEQUENCE [LARGE SCALE GENOMIC DNA]</scope>
    <source>
        <strain evidence="3">DSM 44963</strain>
    </source>
</reference>
<dbReference type="InParanoid" id="D6TJ76"/>
<keyword evidence="3" id="KW-1185">Reference proteome</keyword>
<protein>
    <submittedName>
        <fullName evidence="2">Uncharacterized protein</fullName>
    </submittedName>
</protein>
<dbReference type="GO" id="GO:0042742">
    <property type="term" value="P:defense response to bacterium"/>
    <property type="evidence" value="ECO:0007669"/>
    <property type="project" value="InterPro"/>
</dbReference>
<feature type="compositionally biased region" description="Polar residues" evidence="1">
    <location>
        <begin position="83"/>
        <end position="101"/>
    </location>
</feature>
<evidence type="ECO:0000256" key="1">
    <source>
        <dbReference type="SAM" id="MobiDB-lite"/>
    </source>
</evidence>
<accession>D6TJ76</accession>
<comment type="caution">
    <text evidence="2">The sequence shown here is derived from an EMBL/GenBank/DDBJ whole genome shotgun (WGS) entry which is preliminary data.</text>
</comment>
<proteinExistence type="predicted"/>
<dbReference type="RefSeq" id="WP_007906105.1">
    <property type="nucleotide sequence ID" value="NZ_ADVG01000001.1"/>
</dbReference>
<name>D6TJ76_KTERA</name>
<gene>
    <name evidence="2" type="ORF">Krac_11042</name>
</gene>
<dbReference type="Proteomes" id="UP000004508">
    <property type="component" value="Unassembled WGS sequence"/>
</dbReference>
<dbReference type="AlphaFoldDB" id="D6TJ76"/>
<sequence length="145" mass="15409">MQYDMTRAWKDEEYRESLDESIESPVAELSEAELEQITGTGGYGGGAGGGIGVGGGVEKYGVSAFGVKGNSYFCGNYSYRPRTNLNLGDSRTDEGQSSSTGKIEGDEESLISALSTNTRNERNNRFDFSCSISGGFGGFCLFGGK</sequence>
<feature type="region of interest" description="Disordered" evidence="1">
    <location>
        <begin position="83"/>
        <end position="108"/>
    </location>
</feature>
<dbReference type="NCBIfam" id="TIGR03898">
    <property type="entry name" value="lanti_MRSA_kill"/>
    <property type="match status" value="1"/>
</dbReference>
<evidence type="ECO:0000313" key="3">
    <source>
        <dbReference type="Proteomes" id="UP000004508"/>
    </source>
</evidence>